<organism evidence="2 3">
    <name type="scientific">Luteolibacter flavescens</name>
    <dbReference type="NCBI Taxonomy" id="1859460"/>
    <lineage>
        <taxon>Bacteria</taxon>
        <taxon>Pseudomonadati</taxon>
        <taxon>Verrucomicrobiota</taxon>
        <taxon>Verrucomicrobiia</taxon>
        <taxon>Verrucomicrobiales</taxon>
        <taxon>Verrucomicrobiaceae</taxon>
        <taxon>Luteolibacter</taxon>
    </lineage>
</organism>
<dbReference type="PRINTS" id="PR00069">
    <property type="entry name" value="ALDKETRDTASE"/>
</dbReference>
<gene>
    <name evidence="2" type="ORF">OKA04_09640</name>
</gene>
<dbReference type="InterPro" id="IPR018170">
    <property type="entry name" value="Aldo/ket_reductase_CS"/>
</dbReference>
<proteinExistence type="predicted"/>
<dbReference type="EMBL" id="JAPDDS010000004">
    <property type="protein sequence ID" value="MCW1884988.1"/>
    <property type="molecule type" value="Genomic_DNA"/>
</dbReference>
<dbReference type="PANTHER" id="PTHR43364">
    <property type="entry name" value="NADH-SPECIFIC METHYLGLYOXAL REDUCTASE-RELATED"/>
    <property type="match status" value="1"/>
</dbReference>
<feature type="domain" description="NADP-dependent oxidoreductase" evidence="1">
    <location>
        <begin position="16"/>
        <end position="321"/>
    </location>
</feature>
<dbReference type="Pfam" id="PF00248">
    <property type="entry name" value="Aldo_ket_red"/>
    <property type="match status" value="1"/>
</dbReference>
<comment type="caution">
    <text evidence="2">The sequence shown here is derived from an EMBL/GenBank/DDBJ whole genome shotgun (WGS) entry which is preliminary data.</text>
</comment>
<dbReference type="RefSeq" id="WP_264500946.1">
    <property type="nucleotide sequence ID" value="NZ_JAPDDS010000004.1"/>
</dbReference>
<keyword evidence="3" id="KW-1185">Reference proteome</keyword>
<dbReference type="SUPFAM" id="SSF51430">
    <property type="entry name" value="NAD(P)-linked oxidoreductase"/>
    <property type="match status" value="1"/>
</dbReference>
<reference evidence="2 3" key="1">
    <citation type="submission" date="2022-10" db="EMBL/GenBank/DDBJ databases">
        <title>Luteolibacter flavescens strain MCCC 1K03193, whole genome shotgun sequencing project.</title>
        <authorList>
            <person name="Zhao G."/>
            <person name="Shen L."/>
        </authorList>
    </citation>
    <scope>NUCLEOTIDE SEQUENCE [LARGE SCALE GENOMIC DNA]</scope>
    <source>
        <strain evidence="2 3">MCCC 1K03193</strain>
    </source>
</reference>
<dbReference type="PROSITE" id="PS00062">
    <property type="entry name" value="ALDOKETO_REDUCTASE_2"/>
    <property type="match status" value="1"/>
</dbReference>
<dbReference type="PANTHER" id="PTHR43364:SF18">
    <property type="entry name" value="OXIDOREDUCTASE"/>
    <property type="match status" value="1"/>
</dbReference>
<name>A0ABT3FN55_9BACT</name>
<dbReference type="InterPro" id="IPR020471">
    <property type="entry name" value="AKR"/>
</dbReference>
<dbReference type="InterPro" id="IPR023210">
    <property type="entry name" value="NADP_OxRdtase_dom"/>
</dbReference>
<dbReference type="InterPro" id="IPR050523">
    <property type="entry name" value="AKR_Detox_Biosynth"/>
</dbReference>
<dbReference type="Proteomes" id="UP001207930">
    <property type="component" value="Unassembled WGS sequence"/>
</dbReference>
<dbReference type="Gene3D" id="3.20.20.100">
    <property type="entry name" value="NADP-dependent oxidoreductase domain"/>
    <property type="match status" value="1"/>
</dbReference>
<evidence type="ECO:0000313" key="3">
    <source>
        <dbReference type="Proteomes" id="UP001207930"/>
    </source>
</evidence>
<evidence type="ECO:0000259" key="1">
    <source>
        <dbReference type="Pfam" id="PF00248"/>
    </source>
</evidence>
<dbReference type="CDD" id="cd19091">
    <property type="entry name" value="AKR_PsAKR"/>
    <property type="match status" value="1"/>
</dbReference>
<evidence type="ECO:0000313" key="2">
    <source>
        <dbReference type="EMBL" id="MCW1884988.1"/>
    </source>
</evidence>
<sequence>MEQRLLGGSGLKVPVLTLGTGTFGGNGPLFSAWGNSQVEDARRLIDISLEAGLNMFDSADVYSAGQAEEILGKAIEGRRDEVLISTKATFRTGEGPNDLGSSRHHLTRAIDRSLKRLGTDYIDLFQLHGFDAQTPIEETLSTLDGFVKTGKIRYLGVSNFSGWHLMKSLALAEKYGWTRYVAHQAYYSLIGRSYEWELMPLGIDQKVGAVVWSPLGWARLTGKIRRGTPLPKDSRLQSQLNVDVGPPVDDEYLYRVVDALDEVAAETGKTVPQIALNWLLQRPTVATIVIGARNEEQLRQNIGATGWNLTNEQVAKLDAASDTPKAYPYFHQAGFERNPSPVA</sequence>
<protein>
    <submittedName>
        <fullName evidence="2">Aldo/keto reductase</fullName>
    </submittedName>
</protein>
<dbReference type="InterPro" id="IPR036812">
    <property type="entry name" value="NAD(P)_OxRdtase_dom_sf"/>
</dbReference>
<accession>A0ABT3FN55</accession>